<feature type="non-terminal residue" evidence="1">
    <location>
        <position position="1"/>
    </location>
</feature>
<reference evidence="2" key="1">
    <citation type="submission" date="2016-10" db="EMBL/GenBank/DDBJ databases">
        <authorList>
            <person name="Varghese N."/>
            <person name="Submissions S."/>
        </authorList>
    </citation>
    <scope>NUCLEOTIDE SEQUENCE [LARGE SCALE GENOMIC DNA]</scope>
    <source>
        <strain evidence="2">CGMCC 1.10218</strain>
    </source>
</reference>
<sequence>RLRWSIECTFSAMKTRGLNLEQTHMTQADRLSRLFGLLSLALAWMVRIGEWRAEHHPIPRKKHGRPAWSRATYGRELLCTALRWGKTTFYTHLELLKSPFSAPGRQKDQPVRY</sequence>
<dbReference type="EMBL" id="FNZA01000012">
    <property type="protein sequence ID" value="SEJ63952.1"/>
    <property type="molecule type" value="Genomic_DNA"/>
</dbReference>
<gene>
    <name evidence="1" type="ORF">SAMN04488058_112105</name>
</gene>
<proteinExistence type="predicted"/>
<dbReference type="Proteomes" id="UP000199223">
    <property type="component" value="Unassembled WGS sequence"/>
</dbReference>
<accession>A0A1H7APF2</accession>
<organism evidence="1 2">
    <name type="scientific">Deinococcus reticulitermitis</name>
    <dbReference type="NCBI Taxonomy" id="856736"/>
    <lineage>
        <taxon>Bacteria</taxon>
        <taxon>Thermotogati</taxon>
        <taxon>Deinococcota</taxon>
        <taxon>Deinococci</taxon>
        <taxon>Deinococcales</taxon>
        <taxon>Deinococcaceae</taxon>
        <taxon>Deinococcus</taxon>
    </lineage>
</organism>
<dbReference type="InterPro" id="IPR012337">
    <property type="entry name" value="RNaseH-like_sf"/>
</dbReference>
<dbReference type="AlphaFoldDB" id="A0A1H7APF2"/>
<evidence type="ECO:0008006" key="3">
    <source>
        <dbReference type="Google" id="ProtNLM"/>
    </source>
</evidence>
<dbReference type="STRING" id="856736.SAMN04488058_112105"/>
<dbReference type="SUPFAM" id="SSF53098">
    <property type="entry name" value="Ribonuclease H-like"/>
    <property type="match status" value="1"/>
</dbReference>
<evidence type="ECO:0000313" key="1">
    <source>
        <dbReference type="EMBL" id="SEJ63952.1"/>
    </source>
</evidence>
<evidence type="ECO:0000313" key="2">
    <source>
        <dbReference type="Proteomes" id="UP000199223"/>
    </source>
</evidence>
<protein>
    <recommendedName>
        <fullName evidence="3">Transposase DDE domain-containing protein</fullName>
    </recommendedName>
</protein>
<keyword evidence="2" id="KW-1185">Reference proteome</keyword>
<name>A0A1H7APF2_9DEIO</name>